<accession>A0A3G7UAD2</accession>
<keyword evidence="2" id="KW-1133">Transmembrane helix</keyword>
<feature type="compositionally biased region" description="Low complexity" evidence="1">
    <location>
        <begin position="109"/>
        <end position="118"/>
    </location>
</feature>
<feature type="transmembrane region" description="Helical" evidence="2">
    <location>
        <begin position="6"/>
        <end position="27"/>
    </location>
</feature>
<reference evidence="3 4" key="1">
    <citation type="submission" date="2018-03" db="EMBL/GenBank/DDBJ databases">
        <title>Diversity of phytobeneficial traits revealed by whole-genome analysis of worldwide-isolated phenazine-producing Pseudomonas spp.</title>
        <authorList>
            <person name="Biessy A."/>
            <person name="Novinscak A."/>
            <person name="Blom J."/>
            <person name="Leger G."/>
            <person name="Thomashow L.S."/>
            <person name="Cazorla F.M."/>
            <person name="Josic D."/>
            <person name="Filion M."/>
        </authorList>
    </citation>
    <scope>NUCLEOTIDE SEQUENCE [LARGE SCALE GENOMIC DNA]</scope>
    <source>
        <strain evidence="3 4">30B</strain>
    </source>
</reference>
<evidence type="ECO:0000256" key="1">
    <source>
        <dbReference type="SAM" id="MobiDB-lite"/>
    </source>
</evidence>
<dbReference type="RefSeq" id="WP_124378683.1">
    <property type="nucleotide sequence ID" value="NZ_CP027754.1"/>
</dbReference>
<protein>
    <submittedName>
        <fullName evidence="3">Uncharacterized protein</fullName>
    </submittedName>
</protein>
<feature type="compositionally biased region" description="Polar residues" evidence="1">
    <location>
        <begin position="119"/>
        <end position="131"/>
    </location>
</feature>
<proteinExistence type="predicted"/>
<evidence type="ECO:0000313" key="3">
    <source>
        <dbReference type="EMBL" id="AZE56327.1"/>
    </source>
</evidence>
<dbReference type="Proteomes" id="UP000268696">
    <property type="component" value="Chromosome"/>
</dbReference>
<dbReference type="EMBL" id="CP027754">
    <property type="protein sequence ID" value="AZE56327.1"/>
    <property type="molecule type" value="Genomic_DNA"/>
</dbReference>
<organism evidence="3 4">
    <name type="scientific">Pseudomonas synxantha</name>
    <dbReference type="NCBI Taxonomy" id="47883"/>
    <lineage>
        <taxon>Bacteria</taxon>
        <taxon>Pseudomonadati</taxon>
        <taxon>Pseudomonadota</taxon>
        <taxon>Gammaproteobacteria</taxon>
        <taxon>Pseudomonadales</taxon>
        <taxon>Pseudomonadaceae</taxon>
        <taxon>Pseudomonas</taxon>
    </lineage>
</organism>
<evidence type="ECO:0000256" key="2">
    <source>
        <dbReference type="SAM" id="Phobius"/>
    </source>
</evidence>
<name>A0A3G7UAD2_9PSED</name>
<keyword evidence="2" id="KW-0812">Transmembrane</keyword>
<evidence type="ECO:0000313" key="4">
    <source>
        <dbReference type="Proteomes" id="UP000268696"/>
    </source>
</evidence>
<dbReference type="AlphaFoldDB" id="A0A3G7UAD2"/>
<feature type="region of interest" description="Disordered" evidence="1">
    <location>
        <begin position="108"/>
        <end position="131"/>
    </location>
</feature>
<sequence length="131" mass="15178">MADMKIGMGWLGTIFFLIALTFGFTIFNTSLIFNGDAKTLNESTSYTDRRMLEQKVYVDKRTLDLREEHLGIARQQAISNRYLILLTCTARKTMSECRQEQEELDQLQHENLQLHNEQPTTKGTNSLDDRT</sequence>
<gene>
    <name evidence="3" type="ORF">C4K03_4180</name>
</gene>
<keyword evidence="2" id="KW-0472">Membrane</keyword>